<dbReference type="InterPro" id="IPR004367">
    <property type="entry name" value="Cyclin_C-dom"/>
</dbReference>
<dbReference type="FunFam" id="1.10.472.10:FF:000032">
    <property type="entry name" value="G2/mitotic-specific cyclin-1"/>
    <property type="match status" value="1"/>
</dbReference>
<dbReference type="Gene3D" id="1.10.472.10">
    <property type="entry name" value="Cyclin-like"/>
    <property type="match status" value="2"/>
</dbReference>
<dbReference type="InterPro" id="IPR036915">
    <property type="entry name" value="Cyclin-like_sf"/>
</dbReference>
<evidence type="ECO:0000256" key="3">
    <source>
        <dbReference type="ARBA" id="ARBA00023127"/>
    </source>
</evidence>
<protein>
    <submittedName>
        <fullName evidence="9">Uncharacterized protein</fullName>
    </submittedName>
</protein>
<feature type="domain" description="Cyclin-like" evidence="7">
    <location>
        <begin position="286"/>
        <end position="370"/>
    </location>
</feature>
<organism evidence="9 10">
    <name type="scientific">Gossypium raimondii</name>
    <name type="common">Peruvian cotton</name>
    <name type="synonym">Gossypium klotzschianum subsp. raimondii</name>
    <dbReference type="NCBI Taxonomy" id="29730"/>
    <lineage>
        <taxon>Eukaryota</taxon>
        <taxon>Viridiplantae</taxon>
        <taxon>Streptophyta</taxon>
        <taxon>Embryophyta</taxon>
        <taxon>Tracheophyta</taxon>
        <taxon>Spermatophyta</taxon>
        <taxon>Magnoliopsida</taxon>
        <taxon>eudicotyledons</taxon>
        <taxon>Gunneridae</taxon>
        <taxon>Pentapetalae</taxon>
        <taxon>rosids</taxon>
        <taxon>malvids</taxon>
        <taxon>Malvales</taxon>
        <taxon>Malvaceae</taxon>
        <taxon>Malvoideae</taxon>
        <taxon>Gossypium</taxon>
    </lineage>
</organism>
<dbReference type="AlphaFoldDB" id="A0A0D2SPU7"/>
<dbReference type="CDD" id="cd20567">
    <property type="entry name" value="CYCLIN_AtCycB-like_rpt1"/>
    <property type="match status" value="1"/>
</dbReference>
<keyword evidence="10" id="KW-1185">Reference proteome</keyword>
<feature type="region of interest" description="Disordered" evidence="6">
    <location>
        <begin position="109"/>
        <end position="132"/>
    </location>
</feature>
<evidence type="ECO:0000259" key="8">
    <source>
        <dbReference type="SMART" id="SM01332"/>
    </source>
</evidence>
<dbReference type="Proteomes" id="UP000032304">
    <property type="component" value="Chromosome 7"/>
</dbReference>
<dbReference type="PANTHER" id="PTHR10177">
    <property type="entry name" value="CYCLINS"/>
    <property type="match status" value="1"/>
</dbReference>
<feature type="region of interest" description="Disordered" evidence="6">
    <location>
        <begin position="1"/>
        <end position="35"/>
    </location>
</feature>
<dbReference type="Pfam" id="PF00134">
    <property type="entry name" value="Cyclin_N"/>
    <property type="match status" value="1"/>
</dbReference>
<dbReference type="GO" id="GO:0016538">
    <property type="term" value="F:cyclin-dependent protein serine/threonine kinase regulator activity"/>
    <property type="evidence" value="ECO:0007669"/>
    <property type="project" value="InterPro"/>
</dbReference>
<evidence type="ECO:0000256" key="2">
    <source>
        <dbReference type="ARBA" id="ARBA00022618"/>
    </source>
</evidence>
<gene>
    <name evidence="9" type="ORF">B456_007G351700</name>
</gene>
<dbReference type="eggNOG" id="KOG0653">
    <property type="taxonomic scope" value="Eukaryota"/>
</dbReference>
<evidence type="ECO:0000256" key="1">
    <source>
        <dbReference type="ARBA" id="ARBA00006955"/>
    </source>
</evidence>
<dbReference type="SUPFAM" id="SSF47954">
    <property type="entry name" value="Cyclin-like"/>
    <property type="match status" value="2"/>
</dbReference>
<dbReference type="InterPro" id="IPR039361">
    <property type="entry name" value="Cyclin"/>
</dbReference>
<keyword evidence="4" id="KW-0131">Cell cycle</keyword>
<dbReference type="GO" id="GO:0051301">
    <property type="term" value="P:cell division"/>
    <property type="evidence" value="ECO:0007669"/>
    <property type="project" value="UniProtKB-KW"/>
</dbReference>
<dbReference type="Gramene" id="KJB46184">
    <property type="protein sequence ID" value="KJB46184"/>
    <property type="gene ID" value="B456_007G351700"/>
</dbReference>
<evidence type="ECO:0000259" key="7">
    <source>
        <dbReference type="SMART" id="SM00385"/>
    </source>
</evidence>
<dbReference type="InterPro" id="IPR006671">
    <property type="entry name" value="Cyclin_N"/>
</dbReference>
<dbReference type="PIRSF" id="PIRSF001771">
    <property type="entry name" value="Cyclin_A_B_D_E"/>
    <property type="match status" value="1"/>
</dbReference>
<evidence type="ECO:0000256" key="4">
    <source>
        <dbReference type="ARBA" id="ARBA00023306"/>
    </source>
</evidence>
<sequence>MASRPIVPQQPRGEAVVHKQTKKNVAAGDGKSRRALGDIGNVVNVRAVADGKPAQIQTHRPLTRSFCAQLLANAQAAAVAENNKKNVCVNVEKAPAAAAVPPKRSVAAPAAAPPKAVQKKPTAKPASPPVEVTEISPDVEEILEVKEKKEKKDKAEVINNNKKVTQKEGSPKKKHTFSSALTARSKAAAHGISNKPKEDIVDIDGADTDNHLAGVEYVDEIYKFYKSAEVRKLKKLQNFHRFCVFCNDFVLKLMKMLLNLQHESMPNDYMHLQTDINEKMRAILIDWLIDVHQKFELSPEALYLTINLIDRFLSVKVVPRRELQLLGMSAMLISTKYEEIWPPEVNDLVCIADRAYTHEQILIMEKTILGRLEWTLTVPTHYVFLARFIKASIPDPKMENMVYFLAELGIMHYETIRYCPSMVAASAVYAARCTLKKTPAWTDTLKFHTGYTEQQLMECAKLMACFHSKAVDSRLQVVYRKYSSSLRGAVALIPACQNLLSGVVSSA</sequence>
<name>A0A0D2SPU7_GOSRA</name>
<dbReference type="InterPro" id="IPR013763">
    <property type="entry name" value="Cyclin-like_dom"/>
</dbReference>
<feature type="domain" description="Cyclin C-terminal" evidence="8">
    <location>
        <begin position="379"/>
        <end position="496"/>
    </location>
</feature>
<dbReference type="GO" id="GO:0044772">
    <property type="term" value="P:mitotic cell cycle phase transition"/>
    <property type="evidence" value="ECO:0007669"/>
    <property type="project" value="InterPro"/>
</dbReference>
<accession>A0A0D2SPU7</accession>
<evidence type="ECO:0000256" key="6">
    <source>
        <dbReference type="SAM" id="MobiDB-lite"/>
    </source>
</evidence>
<proteinExistence type="inferred from homology"/>
<dbReference type="Pfam" id="PF02984">
    <property type="entry name" value="Cyclin_C"/>
    <property type="match status" value="1"/>
</dbReference>
<dbReference type="SMART" id="SM01332">
    <property type="entry name" value="Cyclin_C"/>
    <property type="match status" value="1"/>
</dbReference>
<dbReference type="CDD" id="cd20511">
    <property type="entry name" value="CYCLIN_AtCycB-like_rpt2"/>
    <property type="match status" value="1"/>
</dbReference>
<keyword evidence="2" id="KW-0132">Cell division</keyword>
<evidence type="ECO:0000313" key="9">
    <source>
        <dbReference type="EMBL" id="KJB46184.1"/>
    </source>
</evidence>
<dbReference type="STRING" id="29730.A0A0D2SPU7"/>
<comment type="similarity">
    <text evidence="1">Belongs to the cyclin family. Cyclin AB subfamily.</text>
</comment>
<evidence type="ECO:0000256" key="5">
    <source>
        <dbReference type="RuleBase" id="RU000383"/>
    </source>
</evidence>
<dbReference type="FunFam" id="1.10.472.10:FF:000001">
    <property type="entry name" value="G2/mitotic-specific cyclin"/>
    <property type="match status" value="1"/>
</dbReference>
<dbReference type="SMART" id="SM00385">
    <property type="entry name" value="CYCLIN"/>
    <property type="match status" value="2"/>
</dbReference>
<dbReference type="InterPro" id="IPR048258">
    <property type="entry name" value="Cyclins_cyclin-box"/>
</dbReference>
<keyword evidence="3 5" id="KW-0195">Cyclin</keyword>
<dbReference type="GO" id="GO:0010332">
    <property type="term" value="P:response to gamma radiation"/>
    <property type="evidence" value="ECO:0007669"/>
    <property type="project" value="UniProtKB-ARBA"/>
</dbReference>
<dbReference type="PROSITE" id="PS00292">
    <property type="entry name" value="CYCLINS"/>
    <property type="match status" value="1"/>
</dbReference>
<dbReference type="InterPro" id="IPR046965">
    <property type="entry name" value="Cyclin_A/B-like"/>
</dbReference>
<evidence type="ECO:0000313" key="10">
    <source>
        <dbReference type="Proteomes" id="UP000032304"/>
    </source>
</evidence>
<feature type="domain" description="Cyclin-like" evidence="7">
    <location>
        <begin position="383"/>
        <end position="465"/>
    </location>
</feature>
<dbReference type="EMBL" id="CM001746">
    <property type="protein sequence ID" value="KJB46184.1"/>
    <property type="molecule type" value="Genomic_DNA"/>
</dbReference>
<reference evidence="9 10" key="1">
    <citation type="journal article" date="2012" name="Nature">
        <title>Repeated polyploidization of Gossypium genomes and the evolution of spinnable cotton fibres.</title>
        <authorList>
            <person name="Paterson A.H."/>
            <person name="Wendel J.F."/>
            <person name="Gundlach H."/>
            <person name="Guo H."/>
            <person name="Jenkins J."/>
            <person name="Jin D."/>
            <person name="Llewellyn D."/>
            <person name="Showmaker K.C."/>
            <person name="Shu S."/>
            <person name="Udall J."/>
            <person name="Yoo M.J."/>
            <person name="Byers R."/>
            <person name="Chen W."/>
            <person name="Doron-Faigenboim A."/>
            <person name="Duke M.V."/>
            <person name="Gong L."/>
            <person name="Grimwood J."/>
            <person name="Grover C."/>
            <person name="Grupp K."/>
            <person name="Hu G."/>
            <person name="Lee T.H."/>
            <person name="Li J."/>
            <person name="Lin L."/>
            <person name="Liu T."/>
            <person name="Marler B.S."/>
            <person name="Page J.T."/>
            <person name="Roberts A.W."/>
            <person name="Romanel E."/>
            <person name="Sanders W.S."/>
            <person name="Szadkowski E."/>
            <person name="Tan X."/>
            <person name="Tang H."/>
            <person name="Xu C."/>
            <person name="Wang J."/>
            <person name="Wang Z."/>
            <person name="Zhang D."/>
            <person name="Zhang L."/>
            <person name="Ashrafi H."/>
            <person name="Bedon F."/>
            <person name="Bowers J.E."/>
            <person name="Brubaker C.L."/>
            <person name="Chee P.W."/>
            <person name="Das S."/>
            <person name="Gingle A.R."/>
            <person name="Haigler C.H."/>
            <person name="Harker D."/>
            <person name="Hoffmann L.V."/>
            <person name="Hovav R."/>
            <person name="Jones D.C."/>
            <person name="Lemke C."/>
            <person name="Mansoor S."/>
            <person name="ur Rahman M."/>
            <person name="Rainville L.N."/>
            <person name="Rambani A."/>
            <person name="Reddy U.K."/>
            <person name="Rong J.K."/>
            <person name="Saranga Y."/>
            <person name="Scheffler B.E."/>
            <person name="Scheffler J.A."/>
            <person name="Stelly D.M."/>
            <person name="Triplett B.A."/>
            <person name="Van Deynze A."/>
            <person name="Vaslin M.F."/>
            <person name="Waghmare V.N."/>
            <person name="Walford S.A."/>
            <person name="Wright R.J."/>
            <person name="Zaki E.A."/>
            <person name="Zhang T."/>
            <person name="Dennis E.S."/>
            <person name="Mayer K.F."/>
            <person name="Peterson D.G."/>
            <person name="Rokhsar D.S."/>
            <person name="Wang X."/>
            <person name="Schmutz J."/>
        </authorList>
    </citation>
    <scope>NUCLEOTIDE SEQUENCE [LARGE SCALE GENOMIC DNA]</scope>
</reference>